<keyword evidence="2" id="KW-1185">Reference proteome</keyword>
<gene>
    <name evidence="1" type="ORF">V1517DRAFT_130173</name>
</gene>
<evidence type="ECO:0000313" key="2">
    <source>
        <dbReference type="Proteomes" id="UP001489719"/>
    </source>
</evidence>
<reference evidence="2" key="1">
    <citation type="journal article" date="2024" name="Front. Bioeng. Biotechnol.">
        <title>Genome-scale model development and genomic sequencing of the oleaginous clade Lipomyces.</title>
        <authorList>
            <person name="Czajka J.J."/>
            <person name="Han Y."/>
            <person name="Kim J."/>
            <person name="Mondo S.J."/>
            <person name="Hofstad B.A."/>
            <person name="Robles A."/>
            <person name="Haridas S."/>
            <person name="Riley R."/>
            <person name="LaButti K."/>
            <person name="Pangilinan J."/>
            <person name="Andreopoulos W."/>
            <person name="Lipzen A."/>
            <person name="Yan J."/>
            <person name="Wang M."/>
            <person name="Ng V."/>
            <person name="Grigoriev I.V."/>
            <person name="Spatafora J.W."/>
            <person name="Magnuson J.K."/>
            <person name="Baker S.E."/>
            <person name="Pomraning K.R."/>
        </authorList>
    </citation>
    <scope>NUCLEOTIDE SEQUENCE [LARGE SCALE GENOMIC DNA]</scope>
    <source>
        <strain evidence="2">CBS 10300</strain>
    </source>
</reference>
<protein>
    <submittedName>
        <fullName evidence="1">Uncharacterized protein</fullName>
    </submittedName>
</protein>
<name>A0ACC3TNV3_9ASCO</name>
<evidence type="ECO:0000313" key="1">
    <source>
        <dbReference type="EMBL" id="KAK9322651.1"/>
    </source>
</evidence>
<sequence>MSPDSSSALFENQDQVPDGSVTDFLKRLESLKHKTDSEEKDRARRLEEEIEEAKRQRLARRLARSRSVSPEKFVSSTSSAGIPPSRSTITVKNESITERKSTPRLSLDNSPVLSPTPAIAGRPSPMSAQDSPLAQSISKFSGLDTSSPAQTRLNPAIEPTPVLRGVSSSPFLGRDTLSSMVPSNSPASKLSSPLAPKPTQSVSTMEKIKKWENSAEIDQSATVGDEPTVVPMPKANDTESRSKKELESSEISVSRLEHIPDLSSSRESESSSSSIATELLIQTESKNNDIVAHPREQSVAVKQTTSQEGDNAISSLSRRTSRLNLTPASTAASQSRFDSNIDKDKEAADREEERLSKFMRPSSQGPPQKDRLLSNYTRILPSPSVVRIFNCLSLWY</sequence>
<dbReference type="Proteomes" id="UP001489719">
    <property type="component" value="Unassembled WGS sequence"/>
</dbReference>
<dbReference type="EMBL" id="MU970073">
    <property type="protein sequence ID" value="KAK9322651.1"/>
    <property type="molecule type" value="Genomic_DNA"/>
</dbReference>
<proteinExistence type="predicted"/>
<organism evidence="1 2">
    <name type="scientific">Lipomyces orientalis</name>
    <dbReference type="NCBI Taxonomy" id="1233043"/>
    <lineage>
        <taxon>Eukaryota</taxon>
        <taxon>Fungi</taxon>
        <taxon>Dikarya</taxon>
        <taxon>Ascomycota</taxon>
        <taxon>Saccharomycotina</taxon>
        <taxon>Lipomycetes</taxon>
        <taxon>Lipomycetales</taxon>
        <taxon>Lipomycetaceae</taxon>
        <taxon>Lipomyces</taxon>
    </lineage>
</organism>
<accession>A0ACC3TNV3</accession>
<comment type="caution">
    <text evidence="1">The sequence shown here is derived from an EMBL/GenBank/DDBJ whole genome shotgun (WGS) entry which is preliminary data.</text>
</comment>